<sequence>MRHGRWRVDMAVFDRNEIRRFFGATAAIAAPAVGTLGGLCFAGALDWHWALAGVVVSVAGSMAVARLLLGGFHALRDFAEALAHGEERPAPPPGGRIVQDIARAMLRLWLKERRRAERLAVQADDFGQILDRLPLLVLTVDDQVRIRSANRAAEETMGEGLVGRELVAVLRHPALLDAVDQALMRGEFADVVFSTAAPDRREYKAHIEALRAGDEHTEARRAVIALHDLTQIRKLEQMRADFVANASHEIRTPLATLIGFIETLRGPARDDPDAAEHFLSIMDDQARRMSRLVNDLLSLSRIEMNEHMPPAAAVDLTDVIDDVISGLEFKAHARGIEIEIMTDPTLVPALGDPDELTQVAQNLIDNAIKYGRNDSRITVRLFRTTEAPRPVGLAATLEAVGFSVTDQSDGIPREHLPRLTERFYRVDSARSRQVGSTGLGLAIVKHIVNRHRGHLAIDSRVGEGSCFTVYLPLAGRGNGRAPVAAAS</sequence>
<feature type="domain" description="Histidine kinase" evidence="9">
    <location>
        <begin position="245"/>
        <end position="475"/>
    </location>
</feature>
<gene>
    <name evidence="10" type="ORF">DCK97_02440</name>
</gene>
<dbReference type="InterPro" id="IPR003661">
    <property type="entry name" value="HisK_dim/P_dom"/>
</dbReference>
<dbReference type="Gene3D" id="3.30.450.20">
    <property type="entry name" value="PAS domain"/>
    <property type="match status" value="1"/>
</dbReference>
<evidence type="ECO:0000313" key="10">
    <source>
        <dbReference type="EMBL" id="HAE46255.1"/>
    </source>
</evidence>
<evidence type="ECO:0000256" key="4">
    <source>
        <dbReference type="ARBA" id="ARBA00022679"/>
    </source>
</evidence>
<dbReference type="InterPro" id="IPR004358">
    <property type="entry name" value="Sig_transdc_His_kin-like_C"/>
</dbReference>
<keyword evidence="6" id="KW-0902">Two-component regulatory system</keyword>
<keyword evidence="8" id="KW-1133">Transmembrane helix</keyword>
<feature type="transmembrane region" description="Helical" evidence="8">
    <location>
        <begin position="21"/>
        <end position="44"/>
    </location>
</feature>
<evidence type="ECO:0000256" key="6">
    <source>
        <dbReference type="ARBA" id="ARBA00023012"/>
    </source>
</evidence>
<dbReference type="Pfam" id="PF02518">
    <property type="entry name" value="HATPase_c"/>
    <property type="match status" value="1"/>
</dbReference>
<dbReference type="FunFam" id="1.10.287.130:FF:000001">
    <property type="entry name" value="Two-component sensor histidine kinase"/>
    <property type="match status" value="1"/>
</dbReference>
<dbReference type="InterPro" id="IPR000014">
    <property type="entry name" value="PAS"/>
</dbReference>
<dbReference type="Gene3D" id="3.30.565.10">
    <property type="entry name" value="Histidine kinase-like ATPase, C-terminal domain"/>
    <property type="match status" value="1"/>
</dbReference>
<protein>
    <recommendedName>
        <fullName evidence="2">histidine kinase</fullName>
        <ecNumber evidence="2">2.7.13.3</ecNumber>
    </recommendedName>
</protein>
<dbReference type="Pfam" id="PF08448">
    <property type="entry name" value="PAS_4"/>
    <property type="match status" value="1"/>
</dbReference>
<evidence type="ECO:0000259" key="9">
    <source>
        <dbReference type="PROSITE" id="PS50109"/>
    </source>
</evidence>
<comment type="catalytic activity">
    <reaction evidence="1">
        <text>ATP + protein L-histidine = ADP + protein N-phospho-L-histidine.</text>
        <dbReference type="EC" id="2.7.13.3"/>
    </reaction>
</comment>
<dbReference type="SUPFAM" id="SSF55874">
    <property type="entry name" value="ATPase domain of HSP90 chaperone/DNA topoisomerase II/histidine kinase"/>
    <property type="match status" value="1"/>
</dbReference>
<dbReference type="FunFam" id="3.30.565.10:FF:000006">
    <property type="entry name" value="Sensor histidine kinase WalK"/>
    <property type="match status" value="1"/>
</dbReference>
<dbReference type="AlphaFoldDB" id="A0A3B9IEM9"/>
<evidence type="ECO:0000256" key="3">
    <source>
        <dbReference type="ARBA" id="ARBA00022553"/>
    </source>
</evidence>
<evidence type="ECO:0000256" key="5">
    <source>
        <dbReference type="ARBA" id="ARBA00022777"/>
    </source>
</evidence>
<accession>A0A3B9IEM9</accession>
<dbReference type="InterPro" id="IPR003594">
    <property type="entry name" value="HATPase_dom"/>
</dbReference>
<dbReference type="PROSITE" id="PS50109">
    <property type="entry name" value="HIS_KIN"/>
    <property type="match status" value="1"/>
</dbReference>
<dbReference type="SUPFAM" id="SSF55785">
    <property type="entry name" value="PYP-like sensor domain (PAS domain)"/>
    <property type="match status" value="1"/>
</dbReference>
<keyword evidence="7 8" id="KW-0472">Membrane</keyword>
<keyword evidence="3" id="KW-0597">Phosphoprotein</keyword>
<dbReference type="PRINTS" id="PR00344">
    <property type="entry name" value="BCTRLSENSOR"/>
</dbReference>
<dbReference type="SMART" id="SM00387">
    <property type="entry name" value="HATPase_c"/>
    <property type="match status" value="1"/>
</dbReference>
<dbReference type="CDD" id="cd00082">
    <property type="entry name" value="HisKA"/>
    <property type="match status" value="1"/>
</dbReference>
<dbReference type="InterPro" id="IPR050351">
    <property type="entry name" value="BphY/WalK/GraS-like"/>
</dbReference>
<evidence type="ECO:0000256" key="2">
    <source>
        <dbReference type="ARBA" id="ARBA00012438"/>
    </source>
</evidence>
<keyword evidence="4" id="KW-0808">Transferase</keyword>
<dbReference type="InterPro" id="IPR013656">
    <property type="entry name" value="PAS_4"/>
</dbReference>
<reference evidence="10 11" key="1">
    <citation type="journal article" date="2018" name="Nat. Biotechnol.">
        <title>A standardized bacterial taxonomy based on genome phylogeny substantially revises the tree of life.</title>
        <authorList>
            <person name="Parks D.H."/>
            <person name="Chuvochina M."/>
            <person name="Waite D.W."/>
            <person name="Rinke C."/>
            <person name="Skarshewski A."/>
            <person name="Chaumeil P.A."/>
            <person name="Hugenholtz P."/>
        </authorList>
    </citation>
    <scope>NUCLEOTIDE SEQUENCE [LARGE SCALE GENOMIC DNA]</scope>
    <source>
        <strain evidence="10">UBA8739</strain>
    </source>
</reference>
<dbReference type="SUPFAM" id="SSF47384">
    <property type="entry name" value="Homodimeric domain of signal transducing histidine kinase"/>
    <property type="match status" value="1"/>
</dbReference>
<name>A0A3B9IEM9_9PROT</name>
<feature type="transmembrane region" description="Helical" evidence="8">
    <location>
        <begin position="50"/>
        <end position="69"/>
    </location>
</feature>
<dbReference type="Gene3D" id="1.10.287.130">
    <property type="match status" value="1"/>
</dbReference>
<dbReference type="InterPro" id="IPR036890">
    <property type="entry name" value="HATPase_C_sf"/>
</dbReference>
<dbReference type="GO" id="GO:0000155">
    <property type="term" value="F:phosphorelay sensor kinase activity"/>
    <property type="evidence" value="ECO:0007669"/>
    <property type="project" value="InterPro"/>
</dbReference>
<comment type="caution">
    <text evidence="10">The sequence shown here is derived from an EMBL/GenBank/DDBJ whole genome shotgun (WGS) entry which is preliminary data.</text>
</comment>
<organism evidence="10 11">
    <name type="scientific">Tistrella mobilis</name>
    <dbReference type="NCBI Taxonomy" id="171437"/>
    <lineage>
        <taxon>Bacteria</taxon>
        <taxon>Pseudomonadati</taxon>
        <taxon>Pseudomonadota</taxon>
        <taxon>Alphaproteobacteria</taxon>
        <taxon>Geminicoccales</taxon>
        <taxon>Geminicoccaceae</taxon>
        <taxon>Tistrella</taxon>
    </lineage>
</organism>
<keyword evidence="8" id="KW-0812">Transmembrane</keyword>
<dbReference type="CDD" id="cd00130">
    <property type="entry name" value="PAS"/>
    <property type="match status" value="1"/>
</dbReference>
<dbReference type="GO" id="GO:0004721">
    <property type="term" value="F:phosphoprotein phosphatase activity"/>
    <property type="evidence" value="ECO:0007669"/>
    <property type="project" value="TreeGrafter"/>
</dbReference>
<dbReference type="Pfam" id="PF00512">
    <property type="entry name" value="HisKA"/>
    <property type="match status" value="1"/>
</dbReference>
<proteinExistence type="predicted"/>
<evidence type="ECO:0000256" key="1">
    <source>
        <dbReference type="ARBA" id="ARBA00000085"/>
    </source>
</evidence>
<dbReference type="EMBL" id="DMAI01000039">
    <property type="protein sequence ID" value="HAE46255.1"/>
    <property type="molecule type" value="Genomic_DNA"/>
</dbReference>
<dbReference type="PANTHER" id="PTHR45453:SF1">
    <property type="entry name" value="PHOSPHATE REGULON SENSOR PROTEIN PHOR"/>
    <property type="match status" value="1"/>
</dbReference>
<dbReference type="Proteomes" id="UP000257706">
    <property type="component" value="Unassembled WGS sequence"/>
</dbReference>
<dbReference type="InterPro" id="IPR005467">
    <property type="entry name" value="His_kinase_dom"/>
</dbReference>
<keyword evidence="5 10" id="KW-0418">Kinase</keyword>
<dbReference type="PANTHER" id="PTHR45453">
    <property type="entry name" value="PHOSPHATE REGULON SENSOR PROTEIN PHOR"/>
    <property type="match status" value="1"/>
</dbReference>
<dbReference type="GO" id="GO:0016036">
    <property type="term" value="P:cellular response to phosphate starvation"/>
    <property type="evidence" value="ECO:0007669"/>
    <property type="project" value="TreeGrafter"/>
</dbReference>
<evidence type="ECO:0000313" key="11">
    <source>
        <dbReference type="Proteomes" id="UP000257706"/>
    </source>
</evidence>
<dbReference type="GO" id="GO:0005886">
    <property type="term" value="C:plasma membrane"/>
    <property type="evidence" value="ECO:0007669"/>
    <property type="project" value="TreeGrafter"/>
</dbReference>
<dbReference type="InterPro" id="IPR036097">
    <property type="entry name" value="HisK_dim/P_sf"/>
</dbReference>
<evidence type="ECO:0000256" key="8">
    <source>
        <dbReference type="SAM" id="Phobius"/>
    </source>
</evidence>
<evidence type="ECO:0000256" key="7">
    <source>
        <dbReference type="ARBA" id="ARBA00023136"/>
    </source>
</evidence>
<dbReference type="SMART" id="SM00388">
    <property type="entry name" value="HisKA"/>
    <property type="match status" value="1"/>
</dbReference>
<dbReference type="EC" id="2.7.13.3" evidence="2"/>
<dbReference type="InterPro" id="IPR035965">
    <property type="entry name" value="PAS-like_dom_sf"/>
</dbReference>